<evidence type="ECO:0000313" key="4">
    <source>
        <dbReference type="Proteomes" id="UP001501303"/>
    </source>
</evidence>
<dbReference type="Proteomes" id="UP001501303">
    <property type="component" value="Unassembled WGS sequence"/>
</dbReference>
<feature type="compositionally biased region" description="Low complexity" evidence="1">
    <location>
        <begin position="53"/>
        <end position="65"/>
    </location>
</feature>
<protein>
    <recommendedName>
        <fullName evidence="5">DUF4190 domain-containing protein</fullName>
    </recommendedName>
</protein>
<keyword evidence="2" id="KW-1133">Transmembrane helix</keyword>
<evidence type="ECO:0000256" key="2">
    <source>
        <dbReference type="SAM" id="Phobius"/>
    </source>
</evidence>
<evidence type="ECO:0008006" key="5">
    <source>
        <dbReference type="Google" id="ProtNLM"/>
    </source>
</evidence>
<keyword evidence="2" id="KW-0472">Membrane</keyword>
<feature type="transmembrane region" description="Helical" evidence="2">
    <location>
        <begin position="150"/>
        <end position="175"/>
    </location>
</feature>
<feature type="transmembrane region" description="Helical" evidence="2">
    <location>
        <begin position="105"/>
        <end position="138"/>
    </location>
</feature>
<evidence type="ECO:0000313" key="3">
    <source>
        <dbReference type="EMBL" id="GAA1898787.1"/>
    </source>
</evidence>
<feature type="region of interest" description="Disordered" evidence="1">
    <location>
        <begin position="1"/>
        <end position="65"/>
    </location>
</feature>
<reference evidence="3 4" key="1">
    <citation type="journal article" date="2019" name="Int. J. Syst. Evol. Microbiol.">
        <title>The Global Catalogue of Microorganisms (GCM) 10K type strain sequencing project: providing services to taxonomists for standard genome sequencing and annotation.</title>
        <authorList>
            <consortium name="The Broad Institute Genomics Platform"/>
            <consortium name="The Broad Institute Genome Sequencing Center for Infectious Disease"/>
            <person name="Wu L."/>
            <person name="Ma J."/>
        </authorList>
    </citation>
    <scope>NUCLEOTIDE SEQUENCE [LARGE SCALE GENOMIC DNA]</scope>
    <source>
        <strain evidence="3 4">JCM 13581</strain>
    </source>
</reference>
<dbReference type="EMBL" id="BAAAMJ010000006">
    <property type="protein sequence ID" value="GAA1898787.1"/>
    <property type="molecule type" value="Genomic_DNA"/>
</dbReference>
<gene>
    <name evidence="3" type="ORF">GCM10009716_05780</name>
</gene>
<evidence type="ECO:0000256" key="1">
    <source>
        <dbReference type="SAM" id="MobiDB-lite"/>
    </source>
</evidence>
<keyword evidence="2" id="KW-0812">Transmembrane</keyword>
<keyword evidence="4" id="KW-1185">Reference proteome</keyword>
<comment type="caution">
    <text evidence="3">The sequence shown here is derived from an EMBL/GenBank/DDBJ whole genome shotgun (WGS) entry which is preliminary data.</text>
</comment>
<feature type="compositionally biased region" description="Pro residues" evidence="1">
    <location>
        <begin position="23"/>
        <end position="36"/>
    </location>
</feature>
<name>A0ABN2NRM9_9ACTN</name>
<sequence length="320" mass="33058">MSTDREPNPFRAPAADGGGIPPQAGPPAGPPPPPTWQQPGGYPEAPATWAGRQPHPGGYGPQPAAYGYGPHAGPYGTHTGPYGPYPGYGIPGAPPRNSQGTMALVLGIIGAVLGITVILGPAGLVLGVLAVICGSIGVRRVRRGEATNRGVALGGLWTGVGATLLSAVTTVVMVMEPGGFVPVESGAGSSRMAEAGQQVRYADGLTVTFAEPEDAGDGTFVLTATLDNGSPDPVRLTDGDFFAFADGEELSSRDIRREDPSDMRRLPAGASVTVAHTVTVPADTWFLQVDFAPGWDHDFAFWEFALPLDRSAEPDHTTDV</sequence>
<organism evidence="3 4">
    <name type="scientific">Streptomyces sodiiphilus</name>
    <dbReference type="NCBI Taxonomy" id="226217"/>
    <lineage>
        <taxon>Bacteria</taxon>
        <taxon>Bacillati</taxon>
        <taxon>Actinomycetota</taxon>
        <taxon>Actinomycetes</taxon>
        <taxon>Kitasatosporales</taxon>
        <taxon>Streptomycetaceae</taxon>
        <taxon>Streptomyces</taxon>
    </lineage>
</organism>
<accession>A0ABN2NRM9</accession>
<proteinExistence type="predicted"/>